<feature type="domain" description="Histidine kinase" evidence="7">
    <location>
        <begin position="249"/>
        <end position="499"/>
    </location>
</feature>
<keyword evidence="3" id="KW-0597">Phosphoprotein</keyword>
<dbReference type="InterPro" id="IPR003661">
    <property type="entry name" value="HisK_dim/P_dom"/>
</dbReference>
<keyword evidence="9" id="KW-1185">Reference proteome</keyword>
<proteinExistence type="predicted"/>
<keyword evidence="6" id="KW-0902">Two-component regulatory system</keyword>
<evidence type="ECO:0000259" key="7">
    <source>
        <dbReference type="PROSITE" id="PS50109"/>
    </source>
</evidence>
<evidence type="ECO:0000256" key="3">
    <source>
        <dbReference type="ARBA" id="ARBA00022553"/>
    </source>
</evidence>
<dbReference type="InterPro" id="IPR036890">
    <property type="entry name" value="HATPase_C_sf"/>
</dbReference>
<dbReference type="Gene3D" id="3.30.565.10">
    <property type="entry name" value="Histidine kinase-like ATPase, C-terminal domain"/>
    <property type="match status" value="1"/>
</dbReference>
<dbReference type="SUPFAM" id="SSF55874">
    <property type="entry name" value="ATPase domain of HSP90 chaperone/DNA topoisomerase II/histidine kinase"/>
    <property type="match status" value="1"/>
</dbReference>
<dbReference type="CDD" id="cd00082">
    <property type="entry name" value="HisKA"/>
    <property type="match status" value="1"/>
</dbReference>
<protein>
    <recommendedName>
        <fullName evidence="2">histidine kinase</fullName>
        <ecNumber evidence="2">2.7.13.3</ecNumber>
    </recommendedName>
</protein>
<dbReference type="SMART" id="SM00388">
    <property type="entry name" value="HisKA"/>
    <property type="match status" value="1"/>
</dbReference>
<dbReference type="PANTHER" id="PTHR43711">
    <property type="entry name" value="TWO-COMPONENT HISTIDINE KINASE"/>
    <property type="match status" value="1"/>
</dbReference>
<accession>A0A654M5N3</accession>
<evidence type="ECO:0000256" key="2">
    <source>
        <dbReference type="ARBA" id="ARBA00012438"/>
    </source>
</evidence>
<evidence type="ECO:0000313" key="8">
    <source>
        <dbReference type="EMBL" id="ALI37939.1"/>
    </source>
</evidence>
<keyword evidence="4 8" id="KW-0808">Transferase</keyword>
<name>A0A654M5N3_9ARCH</name>
<dbReference type="InterPro" id="IPR004358">
    <property type="entry name" value="Sig_transdc_His_kin-like_C"/>
</dbReference>
<evidence type="ECO:0000256" key="1">
    <source>
        <dbReference type="ARBA" id="ARBA00000085"/>
    </source>
</evidence>
<evidence type="ECO:0000256" key="5">
    <source>
        <dbReference type="ARBA" id="ARBA00022777"/>
    </source>
</evidence>
<gene>
    <name evidence="8" type="primary">pleC_3</name>
    <name evidence="8" type="ORF">NMY3_03758</name>
</gene>
<dbReference type="SUPFAM" id="SSF47384">
    <property type="entry name" value="Homodimeric domain of signal transducing histidine kinase"/>
    <property type="match status" value="1"/>
</dbReference>
<dbReference type="Gene3D" id="1.10.287.130">
    <property type="match status" value="1"/>
</dbReference>
<dbReference type="PROSITE" id="PS50109">
    <property type="entry name" value="HIS_KIN"/>
    <property type="match status" value="1"/>
</dbReference>
<dbReference type="InterPro" id="IPR005467">
    <property type="entry name" value="His_kinase_dom"/>
</dbReference>
<dbReference type="PRINTS" id="PR00344">
    <property type="entry name" value="BCTRLSENSOR"/>
</dbReference>
<dbReference type="GO" id="GO:0000155">
    <property type="term" value="F:phosphorelay sensor kinase activity"/>
    <property type="evidence" value="ECO:0007669"/>
    <property type="project" value="InterPro"/>
</dbReference>
<keyword evidence="5" id="KW-0418">Kinase</keyword>
<reference evidence="9" key="1">
    <citation type="submission" date="2015-10" db="EMBL/GenBank/DDBJ databases">
        <title>Niche specialization of a soil ammonia-oxidizing archaeon, Candidatus Nitrosocosmicus oleophilus.</title>
        <authorList>
            <person name="Jung M.-Y."/>
            <person name="Rhee S.-K."/>
        </authorList>
    </citation>
    <scope>NUCLEOTIDE SEQUENCE [LARGE SCALE GENOMIC DNA]</scope>
    <source>
        <strain evidence="9">MY3</strain>
    </source>
</reference>
<dbReference type="Pfam" id="PF02518">
    <property type="entry name" value="HATPase_c"/>
    <property type="match status" value="1"/>
</dbReference>
<dbReference type="InterPro" id="IPR036097">
    <property type="entry name" value="HisK_dim/P_sf"/>
</dbReference>
<dbReference type="SMART" id="SM00387">
    <property type="entry name" value="HATPase_c"/>
    <property type="match status" value="1"/>
</dbReference>
<dbReference type="Pfam" id="PF00512">
    <property type="entry name" value="HisKA"/>
    <property type="match status" value="1"/>
</dbReference>
<dbReference type="Proteomes" id="UP000058925">
    <property type="component" value="Chromosome"/>
</dbReference>
<dbReference type="EMBL" id="CP012850">
    <property type="protein sequence ID" value="ALI37939.1"/>
    <property type="molecule type" value="Genomic_DNA"/>
</dbReference>
<dbReference type="AlphaFoldDB" id="A0A654M5N3"/>
<evidence type="ECO:0000313" key="9">
    <source>
        <dbReference type="Proteomes" id="UP000058925"/>
    </source>
</evidence>
<dbReference type="InterPro" id="IPR003594">
    <property type="entry name" value="HATPase_dom"/>
</dbReference>
<sequence length="499" mass="57590">MVNESACVFLHKSNNGNDLLSDVLNSVINKNSGIIEQYKLIFEQLWYFGIDTTKKIQRLQTDIDLADAMREVDKKGIKQFVEKLINSSKHEVLFYTSTLWGSNNFISKDLFGLLKNVVLKNKIKVKFIIPPLSVLQSNQLKHIILELGTMEQQEESNFLFRPLPRGDDIDLESLILIVDKYHLLIVNPHLNDKHPSNDVIHKDDYSYFYTTQLDSINKYKLLFDVQWGRAELAERLYIQDIMQRNLIDTIAHELRTPTQAILGYSEMATIDIDNNEEGGQYYKHYFDSIIRNANRLNSIVMNILNVAKIDNTTFNLNKEVCNIYDIVSEAVNDYRYVIKTDDNFKNKNIQFEVSESSEKSVRADVDRIRIYEVLTNLFNNSVEFIQSIGTITAQIIVVDRHYLGEINQIKSHDYKSLEKHDDNHENDKFILVQIKDDGKGIDKYVLSKLFNKFVSTVDNHIGLGLYVSKYIIESHGGLIWAQNNTDGQGSTVSFILPLV</sequence>
<comment type="catalytic activity">
    <reaction evidence="1">
        <text>ATP + protein L-histidine = ADP + protein N-phospho-L-histidine.</text>
        <dbReference type="EC" id="2.7.13.3"/>
    </reaction>
</comment>
<evidence type="ECO:0000256" key="4">
    <source>
        <dbReference type="ARBA" id="ARBA00022679"/>
    </source>
</evidence>
<dbReference type="EC" id="2.7.13.3" evidence="2"/>
<dbReference type="InterPro" id="IPR050736">
    <property type="entry name" value="Sensor_HK_Regulatory"/>
</dbReference>
<dbReference type="KEGG" id="taa:NMY3_03758"/>
<organism evidence="8 9">
    <name type="scientific">Candidatus Nitrosocosmicus oleophilus</name>
    <dbReference type="NCBI Taxonomy" id="1353260"/>
    <lineage>
        <taxon>Archaea</taxon>
        <taxon>Nitrososphaerota</taxon>
        <taxon>Nitrososphaeria</taxon>
        <taxon>Nitrososphaerales</taxon>
        <taxon>Nitrososphaeraceae</taxon>
        <taxon>Candidatus Nitrosocosmicus</taxon>
    </lineage>
</organism>
<evidence type="ECO:0000256" key="6">
    <source>
        <dbReference type="ARBA" id="ARBA00023012"/>
    </source>
</evidence>
<dbReference type="PANTHER" id="PTHR43711:SF1">
    <property type="entry name" value="HISTIDINE KINASE 1"/>
    <property type="match status" value="1"/>
</dbReference>